<organism evidence="1 2">
    <name type="scientific">Chrysochromulina tobinii</name>
    <dbReference type="NCBI Taxonomy" id="1460289"/>
    <lineage>
        <taxon>Eukaryota</taxon>
        <taxon>Haptista</taxon>
        <taxon>Haptophyta</taxon>
        <taxon>Prymnesiophyceae</taxon>
        <taxon>Prymnesiales</taxon>
        <taxon>Chrysochromulinaceae</taxon>
        <taxon>Chrysochromulina</taxon>
    </lineage>
</organism>
<dbReference type="AlphaFoldDB" id="A0A0M0K3A1"/>
<protein>
    <submittedName>
        <fullName evidence="1">Uncharacterized protein</fullName>
    </submittedName>
</protein>
<gene>
    <name evidence="1" type="ORF">Ctob_007768</name>
</gene>
<name>A0A0M0K3A1_9EUKA</name>
<reference evidence="2" key="1">
    <citation type="journal article" date="2015" name="PLoS Genet.">
        <title>Genome Sequence and Transcriptome Analyses of Chrysochromulina tobin: Metabolic Tools for Enhanced Algal Fitness in the Prominent Order Prymnesiales (Haptophyceae).</title>
        <authorList>
            <person name="Hovde B.T."/>
            <person name="Deodato C.R."/>
            <person name="Hunsperger H.M."/>
            <person name="Ryken S.A."/>
            <person name="Yost W."/>
            <person name="Jha R.K."/>
            <person name="Patterson J."/>
            <person name="Monnat R.J. Jr."/>
            <person name="Barlow S.B."/>
            <person name="Starkenburg S.R."/>
            <person name="Cattolico R.A."/>
        </authorList>
    </citation>
    <scope>NUCLEOTIDE SEQUENCE</scope>
    <source>
        <strain evidence="2">CCMP291</strain>
    </source>
</reference>
<comment type="caution">
    <text evidence="1">The sequence shown here is derived from an EMBL/GenBank/DDBJ whole genome shotgun (WGS) entry which is preliminary data.</text>
</comment>
<accession>A0A0M0K3A1</accession>
<dbReference type="Proteomes" id="UP000037460">
    <property type="component" value="Unassembled WGS sequence"/>
</dbReference>
<dbReference type="EMBL" id="JWZX01001553">
    <property type="protein sequence ID" value="KOO33295.1"/>
    <property type="molecule type" value="Genomic_DNA"/>
</dbReference>
<evidence type="ECO:0000313" key="2">
    <source>
        <dbReference type="Proteomes" id="UP000037460"/>
    </source>
</evidence>
<proteinExistence type="predicted"/>
<sequence>MHDAFDVMAPMSVMLPPAPPASELPEPEPPAKQCEQCAAVKRLKGGVSIDGLSAWHARPCVHGMNALDNDKTGPQAPPGGVSSLCMRSALKEDLRPRRLFDLGGDSPAFGGNDDELNADEEELGGVFGDECDDNVRRTMSVIDGISRDLQEGDYEGVPSITDSAVLLQLTQGLTLITLGSKRAFDERD</sequence>
<keyword evidence="2" id="KW-1185">Reference proteome</keyword>
<evidence type="ECO:0000313" key="1">
    <source>
        <dbReference type="EMBL" id="KOO33295.1"/>
    </source>
</evidence>